<dbReference type="PANTHER" id="PTHR12296:SF21">
    <property type="entry name" value="DENN DOMAIN-CONTAINING PROTEIN 3"/>
    <property type="match status" value="1"/>
</dbReference>
<dbReference type="InterPro" id="IPR043153">
    <property type="entry name" value="DENN_C"/>
</dbReference>
<organism evidence="4 5">
    <name type="scientific">Aphanomyces astaci</name>
    <name type="common">Crayfish plague agent</name>
    <dbReference type="NCBI Taxonomy" id="112090"/>
    <lineage>
        <taxon>Eukaryota</taxon>
        <taxon>Sar</taxon>
        <taxon>Stramenopiles</taxon>
        <taxon>Oomycota</taxon>
        <taxon>Saprolegniomycetes</taxon>
        <taxon>Saprolegniales</taxon>
        <taxon>Verrucalvaceae</taxon>
        <taxon>Aphanomyces</taxon>
    </lineage>
</organism>
<protein>
    <recommendedName>
        <fullName evidence="6">UDENN domain-containing protein</fullName>
    </recommendedName>
</protein>
<comment type="caution">
    <text evidence="4">The sequence shown here is derived from an EMBL/GenBank/DDBJ whole genome shotgun (WGS) entry which is preliminary data.</text>
</comment>
<accession>A0A3R7F8B3</accession>
<evidence type="ECO:0000259" key="2">
    <source>
        <dbReference type="PROSITE" id="PS50132"/>
    </source>
</evidence>
<dbReference type="SUPFAM" id="SSF48097">
    <property type="entry name" value="Regulator of G-protein signaling, RGS"/>
    <property type="match status" value="2"/>
</dbReference>
<evidence type="ECO:0000259" key="3">
    <source>
        <dbReference type="PROSITE" id="PS50211"/>
    </source>
</evidence>
<gene>
    <name evidence="4" type="ORF">DYB37_001833</name>
</gene>
<dbReference type="PANTHER" id="PTHR12296">
    <property type="entry name" value="DENN DOMAIN-CONTAINING PROTEIN 4"/>
    <property type="match status" value="1"/>
</dbReference>
<dbReference type="PROSITE" id="PS50132">
    <property type="entry name" value="RGS"/>
    <property type="match status" value="1"/>
</dbReference>
<dbReference type="InterPro" id="IPR044926">
    <property type="entry name" value="RGS_subdomain_2"/>
</dbReference>
<dbReference type="Gene3D" id="1.10.167.10">
    <property type="entry name" value="Regulator of G-protein Signalling 4, domain 2"/>
    <property type="match status" value="2"/>
</dbReference>
<dbReference type="SMART" id="SM00799">
    <property type="entry name" value="DENN"/>
    <property type="match status" value="1"/>
</dbReference>
<dbReference type="Proteomes" id="UP000285430">
    <property type="component" value="Unassembled WGS sequence"/>
</dbReference>
<dbReference type="InterPro" id="IPR051696">
    <property type="entry name" value="DENN_Domain_GEFs"/>
</dbReference>
<dbReference type="PROSITE" id="PS50211">
    <property type="entry name" value="DENN"/>
    <property type="match status" value="1"/>
</dbReference>
<evidence type="ECO:0000256" key="1">
    <source>
        <dbReference type="SAM" id="MobiDB-lite"/>
    </source>
</evidence>
<evidence type="ECO:0000313" key="5">
    <source>
        <dbReference type="Proteomes" id="UP000285430"/>
    </source>
</evidence>
<dbReference type="EMBL" id="QUTH01002261">
    <property type="protein sequence ID" value="RHZ26933.1"/>
    <property type="molecule type" value="Genomic_DNA"/>
</dbReference>
<evidence type="ECO:0000313" key="4">
    <source>
        <dbReference type="EMBL" id="RHZ26933.1"/>
    </source>
</evidence>
<dbReference type="GO" id="GO:0031410">
    <property type="term" value="C:cytoplasmic vesicle"/>
    <property type="evidence" value="ECO:0007669"/>
    <property type="project" value="TreeGrafter"/>
</dbReference>
<name>A0A3R7F8B3_APHAT</name>
<feature type="compositionally biased region" description="Basic and acidic residues" evidence="1">
    <location>
        <begin position="459"/>
        <end position="473"/>
    </location>
</feature>
<proteinExistence type="predicted"/>
<sequence>MNFLKKPDNIALDSWLFGDDIDSKRQSVDQVHSAPSSRPHSPSTATNAAGHSPVLMFNPKLVAAATDAAIKIQDTYKKMSTKALNSQYPMPISKHFRKYLKAKQHKATADDTDDDEFHLSPSSYTRLRSYTPASLPEIVKDPKKLPYLLTFLSDAQTMEGKTNYHQVLLFLLELEQQKAVGARPPLLKLFTKYFTRTSEFCISDTLELTDELEQLVLTNIQQPDIGWLGFRPLQKLAFKRLAREELPRFIKSDAYLKMLKEVEQTAAFVPMDRFLTHPRAAHYFLLFLMQQRQHFELYFWLHVEYVLQPCAVTQPSLFWSLAADLVAKAAVDSAAIQDATKDSLAAVVATSHREAPVAIGTALAALKAAQKDIVALLSASWYNRFVKSRLYVIALHDRKSKKLLDSDSEDEAAAPSYSEYDTDVSIPTSSLVHHEEVSDDDSSDDDLSDDDENDEDLSDDGKDGSSTSEDNHRRSPPNHRRRRRSSNPKKLDLESILRSTNLPPGLQVHYRPNYVVTAHTLSDYLTHKSTPNGVDAVVLFKTSLERSSGLEVSYVRRDKTAVTTPDAQRKIQDLAKRIQPFLVPHGLLTSPEPSAKPTMFPFLVLQNGHHDHLYGVSYFTSSDVPLPTPEDDGTTPTDEADTKRYGVQGVCLLSTYPLLETLRDLMIQHTRRHPKLTCMLPDAARELYVAPTSSSMALADEATTSHPPLESRQRRLLTGLSFLELPTPARVDFSLDQLFHRLSTSVVLEVVANALLEHSVIFVSNSYTALTTCAESIRSLLHPFTWCHIYIPLLPKSLLSYLHCPTPIMVGVHQGTTFRDDLPSASDASATVLVDLDRGTVEYLGARRVVWGTMGLLESSSSKSHHHIRVVDAFHEAKRRLDALLPWGLRGDDVEEEEERDMPPDDTGTMDQRRRRICHDLVSSLLDRHNAASLVVGDAHDSVIMFDEKKFTALRPPHETPFLESLVRTQSFSEIISTHRIGATV</sequence>
<dbReference type="InterPro" id="IPR016137">
    <property type="entry name" value="RGS"/>
</dbReference>
<dbReference type="VEuPathDB" id="FungiDB:H257_05937"/>
<dbReference type="AlphaFoldDB" id="A0A3R7F8B3"/>
<feature type="compositionally biased region" description="Acidic residues" evidence="1">
    <location>
        <begin position="437"/>
        <end position="458"/>
    </location>
</feature>
<evidence type="ECO:0008006" key="6">
    <source>
        <dbReference type="Google" id="ProtNLM"/>
    </source>
</evidence>
<dbReference type="GO" id="GO:0032483">
    <property type="term" value="P:regulation of Rab protein signal transduction"/>
    <property type="evidence" value="ECO:0007669"/>
    <property type="project" value="TreeGrafter"/>
</dbReference>
<dbReference type="Pfam" id="PF02141">
    <property type="entry name" value="DENN"/>
    <property type="match status" value="1"/>
</dbReference>
<dbReference type="InterPro" id="IPR037516">
    <property type="entry name" value="Tripartite_DENN"/>
</dbReference>
<feature type="compositionally biased region" description="Basic residues" evidence="1">
    <location>
        <begin position="474"/>
        <end position="487"/>
    </location>
</feature>
<dbReference type="InterPro" id="IPR001194">
    <property type="entry name" value="cDENN_dom"/>
</dbReference>
<feature type="region of interest" description="Disordered" evidence="1">
    <location>
        <begin position="430"/>
        <end position="492"/>
    </location>
</feature>
<reference evidence="4 5" key="1">
    <citation type="submission" date="2018-08" db="EMBL/GenBank/DDBJ databases">
        <title>Aphanomyces genome sequencing and annotation.</title>
        <authorList>
            <person name="Minardi D."/>
            <person name="Oidtmann B."/>
            <person name="Van Der Giezen M."/>
            <person name="Studholme D.J."/>
        </authorList>
    </citation>
    <scope>NUCLEOTIDE SEQUENCE [LARGE SCALE GENOMIC DNA]</scope>
    <source>
        <strain evidence="4 5">Da</strain>
    </source>
</reference>
<feature type="domain" description="UDENN" evidence="3">
    <location>
        <begin position="558"/>
        <end position="985"/>
    </location>
</feature>
<feature type="domain" description="RGS" evidence="2">
    <location>
        <begin position="134"/>
        <end position="259"/>
    </location>
</feature>
<dbReference type="InterPro" id="IPR036305">
    <property type="entry name" value="RGS_sf"/>
</dbReference>
<dbReference type="Gene3D" id="3.40.50.11500">
    <property type="match status" value="1"/>
</dbReference>
<feature type="region of interest" description="Disordered" evidence="1">
    <location>
        <begin position="26"/>
        <end position="50"/>
    </location>
</feature>
<feature type="compositionally biased region" description="Low complexity" evidence="1">
    <location>
        <begin position="32"/>
        <end position="46"/>
    </location>
</feature>
<feature type="region of interest" description="Disordered" evidence="1">
    <location>
        <begin position="404"/>
        <end position="423"/>
    </location>
</feature>